<evidence type="ECO:0000256" key="1">
    <source>
        <dbReference type="SAM" id="MobiDB-lite"/>
    </source>
</evidence>
<proteinExistence type="predicted"/>
<comment type="caution">
    <text evidence="2">The sequence shown here is derived from an EMBL/GenBank/DDBJ whole genome shotgun (WGS) entry which is preliminary data.</text>
</comment>
<organism evidence="2 3">
    <name type="scientific">Elysia crispata</name>
    <name type="common">lettuce slug</name>
    <dbReference type="NCBI Taxonomy" id="231223"/>
    <lineage>
        <taxon>Eukaryota</taxon>
        <taxon>Metazoa</taxon>
        <taxon>Spiralia</taxon>
        <taxon>Lophotrochozoa</taxon>
        <taxon>Mollusca</taxon>
        <taxon>Gastropoda</taxon>
        <taxon>Heterobranchia</taxon>
        <taxon>Euthyneura</taxon>
        <taxon>Panpulmonata</taxon>
        <taxon>Sacoglossa</taxon>
        <taxon>Placobranchoidea</taxon>
        <taxon>Plakobranchidae</taxon>
        <taxon>Elysia</taxon>
    </lineage>
</organism>
<sequence>EDGYKPDPTVFGSHDSREDPLPGGESSLGTKPQPLSGISALDAGGGYHHAMPLFACSGVLVKNHVFREIVVAVRRSGFLTFDPTLDNNRVRFFSLLIQSSTTIGLRFSHFLIQLDNNRVRFSHFWIQLDNNRVSPGSIGSGFTASDPVRGSKGSVVTTSGSNLGVNMIRFYSLLILSGINRINAPLLFWLDGLSRPSASVCSTVVILHDGLGTGKKSARGFNLALRA</sequence>
<feature type="region of interest" description="Disordered" evidence="1">
    <location>
        <begin position="1"/>
        <end position="33"/>
    </location>
</feature>
<dbReference type="Proteomes" id="UP001283361">
    <property type="component" value="Unassembled WGS sequence"/>
</dbReference>
<evidence type="ECO:0000313" key="2">
    <source>
        <dbReference type="EMBL" id="KAK3736965.1"/>
    </source>
</evidence>
<accession>A0AAE0Y8K4</accession>
<feature type="non-terminal residue" evidence="2">
    <location>
        <position position="1"/>
    </location>
</feature>
<reference evidence="2" key="1">
    <citation type="journal article" date="2023" name="G3 (Bethesda)">
        <title>A reference genome for the long-term kleptoplast-retaining sea slug Elysia crispata morphotype clarki.</title>
        <authorList>
            <person name="Eastman K.E."/>
            <person name="Pendleton A.L."/>
            <person name="Shaikh M.A."/>
            <person name="Suttiyut T."/>
            <person name="Ogas R."/>
            <person name="Tomko P."/>
            <person name="Gavelis G."/>
            <person name="Widhalm J.R."/>
            <person name="Wisecaver J.H."/>
        </authorList>
    </citation>
    <scope>NUCLEOTIDE SEQUENCE</scope>
    <source>
        <strain evidence="2">ECLA1</strain>
    </source>
</reference>
<evidence type="ECO:0000313" key="3">
    <source>
        <dbReference type="Proteomes" id="UP001283361"/>
    </source>
</evidence>
<name>A0AAE0Y8K4_9GAST</name>
<protein>
    <submittedName>
        <fullName evidence="2">Uncharacterized protein</fullName>
    </submittedName>
</protein>
<dbReference type="EMBL" id="JAWDGP010006675">
    <property type="protein sequence ID" value="KAK3736965.1"/>
    <property type="molecule type" value="Genomic_DNA"/>
</dbReference>
<dbReference type="AlphaFoldDB" id="A0AAE0Y8K4"/>
<keyword evidence="3" id="KW-1185">Reference proteome</keyword>
<gene>
    <name evidence="2" type="ORF">RRG08_012244</name>
</gene>